<organism evidence="2 3">
    <name type="scientific">Conidiobolus coronatus (strain ATCC 28846 / CBS 209.66 / NRRL 28638)</name>
    <name type="common">Delacroixia coronata</name>
    <dbReference type="NCBI Taxonomy" id="796925"/>
    <lineage>
        <taxon>Eukaryota</taxon>
        <taxon>Fungi</taxon>
        <taxon>Fungi incertae sedis</taxon>
        <taxon>Zoopagomycota</taxon>
        <taxon>Entomophthoromycotina</taxon>
        <taxon>Entomophthoromycetes</taxon>
        <taxon>Entomophthorales</taxon>
        <taxon>Ancylistaceae</taxon>
        <taxon>Conidiobolus</taxon>
    </lineage>
</organism>
<dbReference type="AlphaFoldDB" id="A0A137NW38"/>
<evidence type="ECO:0000256" key="1">
    <source>
        <dbReference type="SAM" id="SignalP"/>
    </source>
</evidence>
<evidence type="ECO:0000313" key="2">
    <source>
        <dbReference type="EMBL" id="KXN67055.1"/>
    </source>
</evidence>
<keyword evidence="3" id="KW-1185">Reference proteome</keyword>
<gene>
    <name evidence="2" type="ORF">CONCODRAFT_10948</name>
</gene>
<protein>
    <submittedName>
        <fullName evidence="2">Uncharacterized protein</fullName>
    </submittedName>
</protein>
<keyword evidence="1" id="KW-0732">Signal</keyword>
<proteinExistence type="predicted"/>
<feature type="non-terminal residue" evidence="2">
    <location>
        <position position="65"/>
    </location>
</feature>
<feature type="chain" id="PRO_5013198488" evidence="1">
    <location>
        <begin position="16"/>
        <end position="65"/>
    </location>
</feature>
<name>A0A137NW38_CONC2</name>
<accession>A0A137NW38</accession>
<dbReference type="EMBL" id="KQ964664">
    <property type="protein sequence ID" value="KXN67055.1"/>
    <property type="molecule type" value="Genomic_DNA"/>
</dbReference>
<evidence type="ECO:0000313" key="3">
    <source>
        <dbReference type="Proteomes" id="UP000070444"/>
    </source>
</evidence>
<dbReference type="Proteomes" id="UP000070444">
    <property type="component" value="Unassembled WGS sequence"/>
</dbReference>
<reference evidence="2 3" key="1">
    <citation type="journal article" date="2015" name="Genome Biol. Evol.">
        <title>Phylogenomic analyses indicate that early fungi evolved digesting cell walls of algal ancestors of land plants.</title>
        <authorList>
            <person name="Chang Y."/>
            <person name="Wang S."/>
            <person name="Sekimoto S."/>
            <person name="Aerts A.L."/>
            <person name="Choi C."/>
            <person name="Clum A."/>
            <person name="LaButti K.M."/>
            <person name="Lindquist E.A."/>
            <person name="Yee Ngan C."/>
            <person name="Ohm R.A."/>
            <person name="Salamov A.A."/>
            <person name="Grigoriev I.V."/>
            <person name="Spatafora J.W."/>
            <person name="Berbee M.L."/>
        </authorList>
    </citation>
    <scope>NUCLEOTIDE SEQUENCE [LARGE SCALE GENOMIC DNA]</scope>
    <source>
        <strain evidence="2 3">NRRL 28638</strain>
    </source>
</reference>
<feature type="signal peptide" evidence="1">
    <location>
        <begin position="1"/>
        <end position="15"/>
    </location>
</feature>
<sequence>MNFLLLSIFVRFGLGFTDYSTPLSSAIYKNGKMYIYDPYDKNAYSTSLYVYTLKDGLISDLKPNI</sequence>